<proteinExistence type="predicted"/>
<accession>A0AAE1DV73</accession>
<dbReference type="InterPro" id="IPR052579">
    <property type="entry name" value="Zinc_finger_SWIM"/>
</dbReference>
<protein>
    <recommendedName>
        <fullName evidence="3">MULE transposase domain-containing protein</fullName>
    </recommendedName>
</protein>
<evidence type="ECO:0000313" key="2">
    <source>
        <dbReference type="Proteomes" id="UP001283361"/>
    </source>
</evidence>
<organism evidence="1 2">
    <name type="scientific">Elysia crispata</name>
    <name type="common">lettuce slug</name>
    <dbReference type="NCBI Taxonomy" id="231223"/>
    <lineage>
        <taxon>Eukaryota</taxon>
        <taxon>Metazoa</taxon>
        <taxon>Spiralia</taxon>
        <taxon>Lophotrochozoa</taxon>
        <taxon>Mollusca</taxon>
        <taxon>Gastropoda</taxon>
        <taxon>Heterobranchia</taxon>
        <taxon>Euthyneura</taxon>
        <taxon>Panpulmonata</taxon>
        <taxon>Sacoglossa</taxon>
        <taxon>Placobranchoidea</taxon>
        <taxon>Plakobranchidae</taxon>
        <taxon>Elysia</taxon>
    </lineage>
</organism>
<evidence type="ECO:0000313" key="1">
    <source>
        <dbReference type="EMBL" id="KAK3784184.1"/>
    </source>
</evidence>
<gene>
    <name evidence="1" type="ORF">RRG08_001492</name>
</gene>
<dbReference type="PANTHER" id="PTHR31569">
    <property type="entry name" value="SWIM-TYPE DOMAIN-CONTAINING PROTEIN"/>
    <property type="match status" value="1"/>
</dbReference>
<dbReference type="EMBL" id="JAWDGP010002302">
    <property type="protein sequence ID" value="KAK3784184.1"/>
    <property type="molecule type" value="Genomic_DNA"/>
</dbReference>
<evidence type="ECO:0008006" key="3">
    <source>
        <dbReference type="Google" id="ProtNLM"/>
    </source>
</evidence>
<name>A0AAE1DV73_9GAST</name>
<dbReference type="PANTHER" id="PTHR31569:SF4">
    <property type="entry name" value="SWIM-TYPE DOMAIN-CONTAINING PROTEIN"/>
    <property type="match status" value="1"/>
</dbReference>
<sequence length="339" mass="38267">MLPTSVLKPSTSANQTILPCCHSHHIAPMSFNSSTKSVYSPFKTYYNQGADSWMRNPLNAGKTMTIHTLPKLISYAYEKGVVSENIISGFRSTAIFPLDRHAIPDDKFLPSFSTDRPIPIEEPVDCHLHRNVPAQRDSGSEEEYNNLRDQMAAACPPDVVQYFEEQWWGCPRLWAAHCSGSPNFHVTTTNHAESFHQKIKRGLNNKTSLSAAATYLCETSTNMTTARNMKAIADAISFKYDTEKNSETVNIIKKWRHQFASRLVIQQLIIAEKLKEVYKINSQNELTYRVQSHRSCHETQATSCDCSFFFLYQSSLQTYVLVTNAPGDAKKNASLPNSK</sequence>
<keyword evidence="2" id="KW-1185">Reference proteome</keyword>
<dbReference type="Proteomes" id="UP001283361">
    <property type="component" value="Unassembled WGS sequence"/>
</dbReference>
<comment type="caution">
    <text evidence="1">The sequence shown here is derived from an EMBL/GenBank/DDBJ whole genome shotgun (WGS) entry which is preliminary data.</text>
</comment>
<dbReference type="AlphaFoldDB" id="A0AAE1DV73"/>
<reference evidence="1" key="1">
    <citation type="journal article" date="2023" name="G3 (Bethesda)">
        <title>A reference genome for the long-term kleptoplast-retaining sea slug Elysia crispata morphotype clarki.</title>
        <authorList>
            <person name="Eastman K.E."/>
            <person name="Pendleton A.L."/>
            <person name="Shaikh M.A."/>
            <person name="Suttiyut T."/>
            <person name="Ogas R."/>
            <person name="Tomko P."/>
            <person name="Gavelis G."/>
            <person name="Widhalm J.R."/>
            <person name="Wisecaver J.H."/>
        </authorList>
    </citation>
    <scope>NUCLEOTIDE SEQUENCE</scope>
    <source>
        <strain evidence="1">ECLA1</strain>
    </source>
</reference>